<dbReference type="EMBL" id="CADCTW010000102">
    <property type="protein sequence ID" value="CAA9325489.1"/>
    <property type="molecule type" value="Genomic_DNA"/>
</dbReference>
<evidence type="ECO:0000313" key="2">
    <source>
        <dbReference type="EMBL" id="CAA9325489.1"/>
    </source>
</evidence>
<organism evidence="2">
    <name type="scientific">uncultured Gemmatimonadota bacterium</name>
    <dbReference type="NCBI Taxonomy" id="203437"/>
    <lineage>
        <taxon>Bacteria</taxon>
        <taxon>Pseudomonadati</taxon>
        <taxon>Gemmatimonadota</taxon>
        <taxon>environmental samples</taxon>
    </lineage>
</organism>
<evidence type="ECO:0000256" key="1">
    <source>
        <dbReference type="SAM" id="MobiDB-lite"/>
    </source>
</evidence>
<gene>
    <name evidence="2" type="ORF">AVDCRST_MAG68-2206</name>
</gene>
<feature type="region of interest" description="Disordered" evidence="1">
    <location>
        <begin position="1"/>
        <end position="53"/>
    </location>
</feature>
<proteinExistence type="predicted"/>
<name>A0A6J4L6R5_9BACT</name>
<reference evidence="2" key="1">
    <citation type="submission" date="2020-02" db="EMBL/GenBank/DDBJ databases">
        <authorList>
            <person name="Meier V. D."/>
        </authorList>
    </citation>
    <scope>NUCLEOTIDE SEQUENCE</scope>
    <source>
        <strain evidence="2">AVDCRST_MAG68</strain>
    </source>
</reference>
<protein>
    <submittedName>
        <fullName evidence="2">Uncharacterized protein</fullName>
    </submittedName>
</protein>
<dbReference type="AlphaFoldDB" id="A0A6J4L6R5"/>
<accession>A0A6J4L6R5</accession>
<sequence length="53" mass="5219">MRGKRYPKPGGVSSARERAGGGPTEALTPPTPALPITGEGGASSVSLEASIVV</sequence>